<dbReference type="AlphaFoldDB" id="A0A8J2XNG2"/>
<dbReference type="Gene3D" id="2.40.30.170">
    <property type="match status" value="1"/>
</dbReference>
<evidence type="ECO:0000256" key="3">
    <source>
        <dbReference type="SAM" id="Phobius"/>
    </source>
</evidence>
<dbReference type="NCBIfam" id="TIGR01730">
    <property type="entry name" value="RND_mfp"/>
    <property type="match status" value="1"/>
</dbReference>
<feature type="transmembrane region" description="Helical" evidence="3">
    <location>
        <begin position="6"/>
        <end position="23"/>
    </location>
</feature>
<keyword evidence="3" id="KW-0812">Transmembrane</keyword>
<dbReference type="Gene3D" id="1.10.287.470">
    <property type="entry name" value="Helix hairpin bin"/>
    <property type="match status" value="1"/>
</dbReference>
<feature type="coiled-coil region" evidence="2">
    <location>
        <begin position="126"/>
        <end position="160"/>
    </location>
</feature>
<organism evidence="4 5">
    <name type="scientific">Neiella marina</name>
    <dbReference type="NCBI Taxonomy" id="508461"/>
    <lineage>
        <taxon>Bacteria</taxon>
        <taxon>Pseudomonadati</taxon>
        <taxon>Pseudomonadota</taxon>
        <taxon>Gammaproteobacteria</taxon>
        <taxon>Alteromonadales</taxon>
        <taxon>Echinimonadaceae</taxon>
        <taxon>Neiella</taxon>
    </lineage>
</organism>
<dbReference type="GO" id="GO:1990281">
    <property type="term" value="C:efflux pump complex"/>
    <property type="evidence" value="ECO:0007669"/>
    <property type="project" value="TreeGrafter"/>
</dbReference>
<keyword evidence="3" id="KW-1133">Transmembrane helix</keyword>
<comment type="similarity">
    <text evidence="1">Belongs to the membrane fusion protein (MFP) (TC 8.A.1) family.</text>
</comment>
<dbReference type="Gene3D" id="2.40.420.20">
    <property type="match status" value="1"/>
</dbReference>
<gene>
    <name evidence="4" type="ORF">GCM10011369_07400</name>
</gene>
<dbReference type="OrthoDB" id="9806939at2"/>
<protein>
    <submittedName>
        <fullName evidence="4">Acriflavin resistance protein</fullName>
    </submittedName>
</protein>
<keyword evidence="5" id="KW-1185">Reference proteome</keyword>
<evidence type="ECO:0000256" key="1">
    <source>
        <dbReference type="ARBA" id="ARBA00009477"/>
    </source>
</evidence>
<dbReference type="PANTHER" id="PTHR30469">
    <property type="entry name" value="MULTIDRUG RESISTANCE PROTEIN MDTA"/>
    <property type="match status" value="1"/>
</dbReference>
<dbReference type="GO" id="GO:0015562">
    <property type="term" value="F:efflux transmembrane transporter activity"/>
    <property type="evidence" value="ECO:0007669"/>
    <property type="project" value="TreeGrafter"/>
</dbReference>
<evidence type="ECO:0000313" key="4">
    <source>
        <dbReference type="EMBL" id="GGA68267.1"/>
    </source>
</evidence>
<accession>A0A8J2XNG2</accession>
<dbReference type="SUPFAM" id="SSF111369">
    <property type="entry name" value="HlyD-like secretion proteins"/>
    <property type="match status" value="1"/>
</dbReference>
<dbReference type="Proteomes" id="UP000619743">
    <property type="component" value="Unassembled WGS sequence"/>
</dbReference>
<evidence type="ECO:0000256" key="2">
    <source>
        <dbReference type="SAM" id="Coils"/>
    </source>
</evidence>
<proteinExistence type="inferred from homology"/>
<name>A0A8J2XNG2_9GAMM</name>
<reference evidence="5" key="1">
    <citation type="journal article" date="2019" name="Int. J. Syst. Evol. Microbiol.">
        <title>The Global Catalogue of Microorganisms (GCM) 10K type strain sequencing project: providing services to taxonomists for standard genome sequencing and annotation.</title>
        <authorList>
            <consortium name="The Broad Institute Genomics Platform"/>
            <consortium name="The Broad Institute Genome Sequencing Center for Infectious Disease"/>
            <person name="Wu L."/>
            <person name="Ma J."/>
        </authorList>
    </citation>
    <scope>NUCLEOTIDE SEQUENCE [LARGE SCALE GENOMIC DNA]</scope>
    <source>
        <strain evidence="5">CGMCC 1.10130</strain>
    </source>
</reference>
<dbReference type="PANTHER" id="PTHR30469:SF36">
    <property type="entry name" value="BLL3903 PROTEIN"/>
    <property type="match status" value="1"/>
</dbReference>
<evidence type="ECO:0000313" key="5">
    <source>
        <dbReference type="Proteomes" id="UP000619743"/>
    </source>
</evidence>
<dbReference type="RefSeq" id="WP_087506561.1">
    <property type="nucleotide sequence ID" value="NZ_BMDX01000003.1"/>
</dbReference>
<comment type="caution">
    <text evidence="4">The sequence shown here is derived from an EMBL/GenBank/DDBJ whole genome shotgun (WGS) entry which is preliminary data.</text>
</comment>
<dbReference type="EMBL" id="BMDX01000003">
    <property type="protein sequence ID" value="GGA68267.1"/>
    <property type="molecule type" value="Genomic_DNA"/>
</dbReference>
<sequence length="362" mass="39235">MSFKRWAISAVVIVAVIAIITLSKQQMMSDQTAMGAGGEPVMTVEALVVEQTQYSPTIEVTGEVNALQQMQLTTELAGTIGRLNLPMGGVVQRDQVLVELEHSEESAKLIGAHAKLELFQTRLKRLVSLQAKKQISEEQVDEVKADVKLAESEVAQLQAIIDKKVFRAPFTARVGIHDLELGQYLDSNTVITTLVGLSDSVWVDFQLPQSYLPLALGDQVEVSLIGKNGSHLAEIVAVSPQLSNSRSFDYRAKLTLADSAIAQLYPNTLVTIRVPVSAAQSVIKVPELALARDQFGAYVYVLEQQEGDLRAKRTAVEVLATEDGLAVLQGELQPSQQIATKGSFKLFPSAKVNVVSAESEAL</sequence>
<keyword evidence="2" id="KW-0175">Coiled coil</keyword>
<keyword evidence="3" id="KW-0472">Membrane</keyword>
<dbReference type="InterPro" id="IPR006143">
    <property type="entry name" value="RND_pump_MFP"/>
</dbReference>
<dbReference type="Gene3D" id="2.40.50.100">
    <property type="match status" value="1"/>
</dbReference>